<evidence type="ECO:0000313" key="3">
    <source>
        <dbReference type="Proteomes" id="UP000184268"/>
    </source>
</evidence>
<dbReference type="AlphaFoldDB" id="A0A1M5V9F7"/>
<evidence type="ECO:0000256" key="1">
    <source>
        <dbReference type="SAM" id="Phobius"/>
    </source>
</evidence>
<reference evidence="2 3" key="1">
    <citation type="submission" date="2016-11" db="EMBL/GenBank/DDBJ databases">
        <authorList>
            <person name="Jaros S."/>
            <person name="Januszkiewicz K."/>
            <person name="Wedrychowicz H."/>
        </authorList>
    </citation>
    <scope>NUCLEOTIDE SEQUENCE [LARGE SCALE GENOMIC DNA]</scope>
    <source>
        <strain evidence="2 3">DSM 16917</strain>
    </source>
</reference>
<evidence type="ECO:0000313" key="2">
    <source>
        <dbReference type="EMBL" id="SHH71724.1"/>
    </source>
</evidence>
<proteinExistence type="predicted"/>
<keyword evidence="1" id="KW-0472">Membrane</keyword>
<dbReference type="Proteomes" id="UP000184268">
    <property type="component" value="Unassembled WGS sequence"/>
</dbReference>
<gene>
    <name evidence="2" type="ORF">SAMN02745129_2653</name>
</gene>
<dbReference type="OrthoDB" id="6228749at2"/>
<keyword evidence="3" id="KW-1185">Reference proteome</keyword>
<accession>A0A1M5V9F7</accession>
<dbReference type="EMBL" id="FQXG01000004">
    <property type="protein sequence ID" value="SHH71724.1"/>
    <property type="molecule type" value="Genomic_DNA"/>
</dbReference>
<keyword evidence="1" id="KW-0812">Transmembrane</keyword>
<feature type="transmembrane region" description="Helical" evidence="1">
    <location>
        <begin position="32"/>
        <end position="53"/>
    </location>
</feature>
<name>A0A1M5V9F7_9GAMM</name>
<organism evidence="2 3">
    <name type="scientific">Ferrimonas marina</name>
    <dbReference type="NCBI Taxonomy" id="299255"/>
    <lineage>
        <taxon>Bacteria</taxon>
        <taxon>Pseudomonadati</taxon>
        <taxon>Pseudomonadota</taxon>
        <taxon>Gammaproteobacteria</taxon>
        <taxon>Alteromonadales</taxon>
        <taxon>Ferrimonadaceae</taxon>
        <taxon>Ferrimonas</taxon>
    </lineage>
</organism>
<dbReference type="RefSeq" id="WP_067656291.1">
    <property type="nucleotide sequence ID" value="NZ_FQXG01000004.1"/>
</dbReference>
<protein>
    <submittedName>
        <fullName evidence="2">Uncharacterized protein</fullName>
    </submittedName>
</protein>
<feature type="transmembrane region" description="Helical" evidence="1">
    <location>
        <begin position="7"/>
        <end position="26"/>
    </location>
</feature>
<feature type="transmembrane region" description="Helical" evidence="1">
    <location>
        <begin position="65"/>
        <end position="87"/>
    </location>
</feature>
<sequence>MIKTLLALPPIISMTHVLLAVLLHFLEVEYTGNLLLLFCAPVALVILIHLYVAIFDKSMTRSEHLGYTLTHIPFSFTFSFLSILFLIPETEAEVVEAEPTLVLCEDKSGGQCLNSFLILNELNLDEAVENPD</sequence>
<keyword evidence="1" id="KW-1133">Transmembrane helix</keyword>